<accession>A0A2I0X7U7</accession>
<proteinExistence type="predicted"/>
<dbReference type="EMBL" id="KZ502070">
    <property type="protein sequence ID" value="PKU83995.1"/>
    <property type="molecule type" value="Genomic_DNA"/>
</dbReference>
<reference evidence="1 2" key="2">
    <citation type="journal article" date="2017" name="Nature">
        <title>The Apostasia genome and the evolution of orchids.</title>
        <authorList>
            <person name="Zhang G.Q."/>
            <person name="Liu K.W."/>
            <person name="Li Z."/>
            <person name="Lohaus R."/>
            <person name="Hsiao Y.Y."/>
            <person name="Niu S.C."/>
            <person name="Wang J.Y."/>
            <person name="Lin Y.C."/>
            <person name="Xu Q."/>
            <person name="Chen L.J."/>
            <person name="Yoshida K."/>
            <person name="Fujiwara S."/>
            <person name="Wang Z.W."/>
            <person name="Zhang Y.Q."/>
            <person name="Mitsuda N."/>
            <person name="Wang M."/>
            <person name="Liu G.H."/>
            <person name="Pecoraro L."/>
            <person name="Huang H.X."/>
            <person name="Xiao X.J."/>
            <person name="Lin M."/>
            <person name="Wu X.Y."/>
            <person name="Wu W.L."/>
            <person name="Chen Y.Y."/>
            <person name="Chang S.B."/>
            <person name="Sakamoto S."/>
            <person name="Ohme-Takagi M."/>
            <person name="Yagi M."/>
            <person name="Zeng S.J."/>
            <person name="Shen C.Y."/>
            <person name="Yeh C.M."/>
            <person name="Luo Y.B."/>
            <person name="Tsai W.C."/>
            <person name="Van de Peer Y."/>
            <person name="Liu Z.J."/>
        </authorList>
    </citation>
    <scope>NUCLEOTIDE SEQUENCE [LARGE SCALE GENOMIC DNA]</scope>
    <source>
        <tissue evidence="1">The whole plant</tissue>
    </source>
</reference>
<protein>
    <submittedName>
        <fullName evidence="1">Uncharacterized protein</fullName>
    </submittedName>
</protein>
<organism evidence="1 2">
    <name type="scientific">Dendrobium catenatum</name>
    <dbReference type="NCBI Taxonomy" id="906689"/>
    <lineage>
        <taxon>Eukaryota</taxon>
        <taxon>Viridiplantae</taxon>
        <taxon>Streptophyta</taxon>
        <taxon>Embryophyta</taxon>
        <taxon>Tracheophyta</taxon>
        <taxon>Spermatophyta</taxon>
        <taxon>Magnoliopsida</taxon>
        <taxon>Liliopsida</taxon>
        <taxon>Asparagales</taxon>
        <taxon>Orchidaceae</taxon>
        <taxon>Epidendroideae</taxon>
        <taxon>Malaxideae</taxon>
        <taxon>Dendrobiinae</taxon>
        <taxon>Dendrobium</taxon>
    </lineage>
</organism>
<evidence type="ECO:0000313" key="1">
    <source>
        <dbReference type="EMBL" id="PKU83995.1"/>
    </source>
</evidence>
<sequence length="100" mass="10702">MGRNESLVRLGASLSKRKEWGASFGSPWLSFLRPDTHRARECENERGETPSHARLHQAKREPLACDSTVQSQAPSVALLPANLSLACGSSSGKEKGGLGS</sequence>
<dbReference type="AlphaFoldDB" id="A0A2I0X7U7"/>
<gene>
    <name evidence="1" type="ORF">MA16_Dca006470</name>
</gene>
<keyword evidence="2" id="KW-1185">Reference proteome</keyword>
<name>A0A2I0X7U7_9ASPA</name>
<evidence type="ECO:0000313" key="2">
    <source>
        <dbReference type="Proteomes" id="UP000233837"/>
    </source>
</evidence>
<dbReference type="Proteomes" id="UP000233837">
    <property type="component" value="Unassembled WGS sequence"/>
</dbReference>
<reference evidence="1 2" key="1">
    <citation type="journal article" date="2016" name="Sci. Rep.">
        <title>The Dendrobium catenatum Lindl. genome sequence provides insights into polysaccharide synthase, floral development and adaptive evolution.</title>
        <authorList>
            <person name="Zhang G.Q."/>
            <person name="Xu Q."/>
            <person name="Bian C."/>
            <person name="Tsai W.C."/>
            <person name="Yeh C.M."/>
            <person name="Liu K.W."/>
            <person name="Yoshida K."/>
            <person name="Zhang L.S."/>
            <person name="Chang S.B."/>
            <person name="Chen F."/>
            <person name="Shi Y."/>
            <person name="Su Y.Y."/>
            <person name="Zhang Y.Q."/>
            <person name="Chen L.J."/>
            <person name="Yin Y."/>
            <person name="Lin M."/>
            <person name="Huang H."/>
            <person name="Deng H."/>
            <person name="Wang Z.W."/>
            <person name="Zhu S.L."/>
            <person name="Zhao X."/>
            <person name="Deng C."/>
            <person name="Niu S.C."/>
            <person name="Huang J."/>
            <person name="Wang M."/>
            <person name="Liu G.H."/>
            <person name="Yang H.J."/>
            <person name="Xiao X.J."/>
            <person name="Hsiao Y.Y."/>
            <person name="Wu W.L."/>
            <person name="Chen Y.Y."/>
            <person name="Mitsuda N."/>
            <person name="Ohme-Takagi M."/>
            <person name="Luo Y.B."/>
            <person name="Van de Peer Y."/>
            <person name="Liu Z.J."/>
        </authorList>
    </citation>
    <scope>NUCLEOTIDE SEQUENCE [LARGE SCALE GENOMIC DNA]</scope>
    <source>
        <tissue evidence="1">The whole plant</tissue>
    </source>
</reference>